<feature type="signal peptide" evidence="2">
    <location>
        <begin position="1"/>
        <end position="20"/>
    </location>
</feature>
<dbReference type="SUPFAM" id="SSF50156">
    <property type="entry name" value="PDZ domain-like"/>
    <property type="match status" value="1"/>
</dbReference>
<dbReference type="Gene3D" id="2.30.42.10">
    <property type="match status" value="1"/>
</dbReference>
<accession>A0A373FHH2</accession>
<feature type="domain" description="Peptidase S41 N-terminal" evidence="5">
    <location>
        <begin position="79"/>
        <end position="140"/>
    </location>
</feature>
<dbReference type="GO" id="GO:0030288">
    <property type="term" value="C:outer membrane-bounded periplasmic space"/>
    <property type="evidence" value="ECO:0007669"/>
    <property type="project" value="TreeGrafter"/>
</dbReference>
<dbReference type="OrthoDB" id="7168509at2"/>
<dbReference type="InterPro" id="IPR041613">
    <property type="entry name" value="Pept_S41_N"/>
</dbReference>
<dbReference type="GO" id="GO:0008236">
    <property type="term" value="F:serine-type peptidase activity"/>
    <property type="evidence" value="ECO:0007669"/>
    <property type="project" value="InterPro"/>
</dbReference>
<feature type="chain" id="PRO_5016664684" evidence="2">
    <location>
        <begin position="21"/>
        <end position="529"/>
    </location>
</feature>
<dbReference type="InterPro" id="IPR029045">
    <property type="entry name" value="ClpP/crotonase-like_dom_sf"/>
</dbReference>
<sequence length="529" mass="56341">MSSSIRGVAVCSVVCLSLLAGCGGGVNESPSTESPSSSNPDNTSTAPNPPETSSSFAQQCAADNMLADAPLRSATLDMEKRWLRTYFDEAYLWREEVPTVDPRAANFSSGYHYTDLSNYFDALLTPAITESGARRDQFSFMYPTQLWQSVSESATAPSHGIEWRMGSPTPPRDLRIAYIEPGSPADVAGLRRGDTLVSIDDVSADASDAASVDVLNAGLFPEILGATHNFILQRGAAQLPALSLTSTNVTTTPVPQSRVLTLSSGARAGYIVFNDHVLPAEGQLVTAISHLRSQNVSELVLDLRYNGGGFLFIASELATMIAGTTQTAGKTFETLLYNARRSADTEVTPFFDTSCFFINNQCSNMQPLPTLNLKRVYVLAQSGTCSASEALINGLRGVDVEVILIGGTTCGKPYGFTAKDNCGISYFPIEFAGINAKGFGDYADGFTPGHGPTPRYVPGCSVPDDLDHALGDPQEGMLAAAMNHLSTGMCPAQPFAAAARKRSISPGPNAAPLTLRRNPARSNRLLRPR</sequence>
<dbReference type="Pfam" id="PF03572">
    <property type="entry name" value="Peptidase_S41"/>
    <property type="match status" value="1"/>
</dbReference>
<dbReference type="InterPro" id="IPR005151">
    <property type="entry name" value="Tail-specific_protease"/>
</dbReference>
<dbReference type="CDD" id="cd07561">
    <property type="entry name" value="Peptidase_S41_CPP_like"/>
    <property type="match status" value="1"/>
</dbReference>
<dbReference type="EMBL" id="QURR01000021">
    <property type="protein sequence ID" value="RGE42935.1"/>
    <property type="molecule type" value="Genomic_DNA"/>
</dbReference>
<name>A0A373FHH2_COMTE</name>
<evidence type="ECO:0000313" key="7">
    <source>
        <dbReference type="Proteomes" id="UP000261948"/>
    </source>
</evidence>
<evidence type="ECO:0000259" key="4">
    <source>
        <dbReference type="Pfam" id="PF17820"/>
    </source>
</evidence>
<feature type="compositionally biased region" description="Low complexity" evidence="1">
    <location>
        <begin position="29"/>
        <end position="46"/>
    </location>
</feature>
<dbReference type="SUPFAM" id="SSF52096">
    <property type="entry name" value="ClpP/crotonase"/>
    <property type="match status" value="1"/>
</dbReference>
<dbReference type="Gene3D" id="3.90.226.10">
    <property type="entry name" value="2-enoyl-CoA Hydratase, Chain A, domain 1"/>
    <property type="match status" value="1"/>
</dbReference>
<evidence type="ECO:0000313" key="6">
    <source>
        <dbReference type="EMBL" id="RGE42935.1"/>
    </source>
</evidence>
<evidence type="ECO:0000259" key="5">
    <source>
        <dbReference type="Pfam" id="PF18294"/>
    </source>
</evidence>
<proteinExistence type="predicted"/>
<keyword evidence="2" id="KW-0732">Signal</keyword>
<dbReference type="InterPro" id="IPR041489">
    <property type="entry name" value="PDZ_6"/>
</dbReference>
<dbReference type="PANTHER" id="PTHR32060:SF30">
    <property type="entry name" value="CARBOXY-TERMINAL PROCESSING PROTEASE CTPA"/>
    <property type="match status" value="1"/>
</dbReference>
<gene>
    <name evidence="6" type="ORF">DZC30_15895</name>
</gene>
<dbReference type="GO" id="GO:0007165">
    <property type="term" value="P:signal transduction"/>
    <property type="evidence" value="ECO:0007669"/>
    <property type="project" value="TreeGrafter"/>
</dbReference>
<dbReference type="PROSITE" id="PS51257">
    <property type="entry name" value="PROKAR_LIPOPROTEIN"/>
    <property type="match status" value="1"/>
</dbReference>
<dbReference type="PANTHER" id="PTHR32060">
    <property type="entry name" value="TAIL-SPECIFIC PROTEASE"/>
    <property type="match status" value="1"/>
</dbReference>
<dbReference type="GO" id="GO:0006508">
    <property type="term" value="P:proteolysis"/>
    <property type="evidence" value="ECO:0007669"/>
    <property type="project" value="InterPro"/>
</dbReference>
<evidence type="ECO:0000259" key="3">
    <source>
        <dbReference type="Pfam" id="PF03572"/>
    </source>
</evidence>
<dbReference type="Gene3D" id="3.30.750.170">
    <property type="match status" value="1"/>
</dbReference>
<keyword evidence="7" id="KW-1185">Reference proteome</keyword>
<dbReference type="GO" id="GO:0004175">
    <property type="term" value="F:endopeptidase activity"/>
    <property type="evidence" value="ECO:0007669"/>
    <property type="project" value="TreeGrafter"/>
</dbReference>
<reference evidence="6 7" key="1">
    <citation type="submission" date="2018-08" db="EMBL/GenBank/DDBJ databases">
        <title>Comamonas testosteroni strain SWCO2.</title>
        <authorList>
            <person name="Jiang N."/>
            <person name="Zhang X.Z."/>
        </authorList>
    </citation>
    <scope>NUCLEOTIDE SEQUENCE [LARGE SCALE GENOMIC DNA]</scope>
    <source>
        <strain evidence="6 7">SWCO2</strain>
    </source>
</reference>
<dbReference type="Pfam" id="PF17820">
    <property type="entry name" value="PDZ_6"/>
    <property type="match status" value="1"/>
</dbReference>
<comment type="caution">
    <text evidence="6">The sequence shown here is derived from an EMBL/GenBank/DDBJ whole genome shotgun (WGS) entry which is preliminary data.</text>
</comment>
<dbReference type="InterPro" id="IPR036034">
    <property type="entry name" value="PDZ_sf"/>
</dbReference>
<protein>
    <submittedName>
        <fullName evidence="6">Peptidase S41</fullName>
    </submittedName>
</protein>
<feature type="domain" description="PDZ" evidence="4">
    <location>
        <begin position="176"/>
        <end position="204"/>
    </location>
</feature>
<dbReference type="AlphaFoldDB" id="A0A373FHH2"/>
<dbReference type="Proteomes" id="UP000261948">
    <property type="component" value="Unassembled WGS sequence"/>
</dbReference>
<organism evidence="6 7">
    <name type="scientific">Comamonas testosteroni</name>
    <name type="common">Pseudomonas testosteroni</name>
    <dbReference type="NCBI Taxonomy" id="285"/>
    <lineage>
        <taxon>Bacteria</taxon>
        <taxon>Pseudomonadati</taxon>
        <taxon>Pseudomonadota</taxon>
        <taxon>Betaproteobacteria</taxon>
        <taxon>Burkholderiales</taxon>
        <taxon>Comamonadaceae</taxon>
        <taxon>Comamonas</taxon>
    </lineage>
</organism>
<dbReference type="Pfam" id="PF18294">
    <property type="entry name" value="Pept_S41_N"/>
    <property type="match status" value="1"/>
</dbReference>
<feature type="region of interest" description="Disordered" evidence="1">
    <location>
        <begin position="501"/>
        <end position="529"/>
    </location>
</feature>
<feature type="domain" description="Tail specific protease" evidence="3">
    <location>
        <begin position="268"/>
        <end position="412"/>
    </location>
</feature>
<evidence type="ECO:0000256" key="2">
    <source>
        <dbReference type="SAM" id="SignalP"/>
    </source>
</evidence>
<feature type="region of interest" description="Disordered" evidence="1">
    <location>
        <begin position="26"/>
        <end position="55"/>
    </location>
</feature>
<evidence type="ECO:0000256" key="1">
    <source>
        <dbReference type="SAM" id="MobiDB-lite"/>
    </source>
</evidence>